<protein>
    <submittedName>
        <fullName evidence="1">Uncharacterized protein</fullName>
    </submittedName>
</protein>
<accession>A0A8J4CS55</accession>
<dbReference type="Proteomes" id="UP000747110">
    <property type="component" value="Unassembled WGS sequence"/>
</dbReference>
<reference evidence="1" key="1">
    <citation type="journal article" date="2021" name="Proc. Natl. Acad. Sci. U.S.A.">
        <title>Three genomes in the algal genus Volvox reveal the fate of a haploid sex-determining region after a transition to homothallism.</title>
        <authorList>
            <person name="Yamamoto K."/>
            <person name="Hamaji T."/>
            <person name="Kawai-Toyooka H."/>
            <person name="Matsuzaki R."/>
            <person name="Takahashi F."/>
            <person name="Nishimura Y."/>
            <person name="Kawachi M."/>
            <person name="Noguchi H."/>
            <person name="Minakuchi Y."/>
            <person name="Umen J.G."/>
            <person name="Toyoda A."/>
            <person name="Nozaki H."/>
        </authorList>
    </citation>
    <scope>NUCLEOTIDE SEQUENCE</scope>
    <source>
        <strain evidence="1">NIES-3786</strain>
    </source>
</reference>
<gene>
    <name evidence="1" type="ORF">Vretifemale_15584</name>
</gene>
<proteinExistence type="predicted"/>
<organism evidence="1 2">
    <name type="scientific">Volvox reticuliferus</name>
    <dbReference type="NCBI Taxonomy" id="1737510"/>
    <lineage>
        <taxon>Eukaryota</taxon>
        <taxon>Viridiplantae</taxon>
        <taxon>Chlorophyta</taxon>
        <taxon>core chlorophytes</taxon>
        <taxon>Chlorophyceae</taxon>
        <taxon>CS clade</taxon>
        <taxon>Chlamydomonadales</taxon>
        <taxon>Volvocaceae</taxon>
        <taxon>Volvox</taxon>
    </lineage>
</organism>
<sequence>MIQLQGFYYIQSGRICCTVREKLGRAFFSGFRAAAAAAFSANPSPPFSPPPLEKLLKHFPSQPFPFPPPPLPPLTHPPPLLQLQHSPFRVPDLYFPSCQVLPSS</sequence>
<dbReference type="EMBL" id="BNCP01000040">
    <property type="protein sequence ID" value="GIL87541.1"/>
    <property type="molecule type" value="Genomic_DNA"/>
</dbReference>
<keyword evidence="2" id="KW-1185">Reference proteome</keyword>
<comment type="caution">
    <text evidence="1">The sequence shown here is derived from an EMBL/GenBank/DDBJ whole genome shotgun (WGS) entry which is preliminary data.</text>
</comment>
<evidence type="ECO:0000313" key="2">
    <source>
        <dbReference type="Proteomes" id="UP000747110"/>
    </source>
</evidence>
<name>A0A8J4CS55_9CHLO</name>
<dbReference type="AlphaFoldDB" id="A0A8J4CS55"/>
<evidence type="ECO:0000313" key="1">
    <source>
        <dbReference type="EMBL" id="GIL87541.1"/>
    </source>
</evidence>